<accession>A0ABP0TJN9</accession>
<dbReference type="Gene3D" id="3.10.450.50">
    <property type="match status" value="1"/>
</dbReference>
<proteinExistence type="predicted"/>
<gene>
    <name evidence="1" type="ORF">CSSPTR1EN2_LOCUS4324</name>
</gene>
<dbReference type="SUPFAM" id="SSF54427">
    <property type="entry name" value="NTF2-like"/>
    <property type="match status" value="1"/>
</dbReference>
<dbReference type="EMBL" id="OZ019904">
    <property type="protein sequence ID" value="CAK9198213.1"/>
    <property type="molecule type" value="Genomic_DNA"/>
</dbReference>
<dbReference type="Proteomes" id="UP001497512">
    <property type="component" value="Chromosome 12"/>
</dbReference>
<protein>
    <recommendedName>
        <fullName evidence="3">Wound-induced protein 1</fullName>
    </recommendedName>
</protein>
<evidence type="ECO:0000313" key="2">
    <source>
        <dbReference type="Proteomes" id="UP001497512"/>
    </source>
</evidence>
<sequence>MCFWNSTTDIDWADHQTRSSSSSISGRRVSELLQSNNDNEKQLLVNLVKRLYDAIRDEDVTTIQALLAPELDWWYHGPYGHQHMKFLLTGITRFHTFGFIPTDFWVIGNRVFVEGHGLLMQELPSAATTVDSLNSSSTARSSWVHVWTVKDKKVLVVLREYVNTAIIVTSVTTPCINNNTSATTRSSVCINDLSCSDSSETLWQSSLARTRDENIPGIVLAIEVNHS</sequence>
<keyword evidence="2" id="KW-1185">Reference proteome</keyword>
<dbReference type="PANTHER" id="PTHR33703:SF1">
    <property type="entry name" value="WOUND-INDUCED PROTEIN 1"/>
    <property type="match status" value="1"/>
</dbReference>
<dbReference type="InterPro" id="IPR032710">
    <property type="entry name" value="NTF2-like_dom_sf"/>
</dbReference>
<dbReference type="Pfam" id="PF07107">
    <property type="entry name" value="WI12"/>
    <property type="match status" value="1"/>
</dbReference>
<evidence type="ECO:0000313" key="1">
    <source>
        <dbReference type="EMBL" id="CAK9198213.1"/>
    </source>
</evidence>
<dbReference type="PANTHER" id="PTHR33703">
    <property type="entry name" value="OS07G0691300 PROTEIN"/>
    <property type="match status" value="1"/>
</dbReference>
<dbReference type="InterPro" id="IPR009798">
    <property type="entry name" value="Wun1-like"/>
</dbReference>
<name>A0ABP0TJN9_9BRYO</name>
<organism evidence="1 2">
    <name type="scientific">Sphagnum troendelagicum</name>
    <dbReference type="NCBI Taxonomy" id="128251"/>
    <lineage>
        <taxon>Eukaryota</taxon>
        <taxon>Viridiplantae</taxon>
        <taxon>Streptophyta</taxon>
        <taxon>Embryophyta</taxon>
        <taxon>Bryophyta</taxon>
        <taxon>Sphagnophytina</taxon>
        <taxon>Sphagnopsida</taxon>
        <taxon>Sphagnales</taxon>
        <taxon>Sphagnaceae</taxon>
        <taxon>Sphagnum</taxon>
    </lineage>
</organism>
<evidence type="ECO:0008006" key="3">
    <source>
        <dbReference type="Google" id="ProtNLM"/>
    </source>
</evidence>
<reference evidence="1" key="1">
    <citation type="submission" date="2024-02" db="EMBL/GenBank/DDBJ databases">
        <authorList>
            <consortium name="ELIXIR-Norway"/>
            <consortium name="Elixir Norway"/>
        </authorList>
    </citation>
    <scope>NUCLEOTIDE SEQUENCE</scope>
</reference>